<protein>
    <submittedName>
        <fullName evidence="1">Uncharacterized protein</fullName>
    </submittedName>
</protein>
<comment type="caution">
    <text evidence="1">The sequence shown here is derived from an EMBL/GenBank/DDBJ whole genome shotgun (WGS) entry which is preliminary data.</text>
</comment>
<organism evidence="1 2">
    <name type="scientific">Dermacentor silvarum</name>
    <name type="common">Tick</name>
    <dbReference type="NCBI Taxonomy" id="543639"/>
    <lineage>
        <taxon>Eukaryota</taxon>
        <taxon>Metazoa</taxon>
        <taxon>Ecdysozoa</taxon>
        <taxon>Arthropoda</taxon>
        <taxon>Chelicerata</taxon>
        <taxon>Arachnida</taxon>
        <taxon>Acari</taxon>
        <taxon>Parasitiformes</taxon>
        <taxon>Ixodida</taxon>
        <taxon>Ixodoidea</taxon>
        <taxon>Ixodidae</taxon>
        <taxon>Rhipicephalinae</taxon>
        <taxon>Dermacentor</taxon>
    </lineage>
</organism>
<dbReference type="EMBL" id="CM023475">
    <property type="protein sequence ID" value="KAH7946294.1"/>
    <property type="molecule type" value="Genomic_DNA"/>
</dbReference>
<evidence type="ECO:0000313" key="2">
    <source>
        <dbReference type="Proteomes" id="UP000821865"/>
    </source>
</evidence>
<gene>
    <name evidence="1" type="ORF">HPB49_022829</name>
</gene>
<name>A0ACB8CN70_DERSI</name>
<evidence type="ECO:0000313" key="1">
    <source>
        <dbReference type="EMBL" id="KAH7946294.1"/>
    </source>
</evidence>
<reference evidence="1" key="1">
    <citation type="submission" date="2020-05" db="EMBL/GenBank/DDBJ databases">
        <title>Large-scale comparative analyses of tick genomes elucidate their genetic diversity and vector capacities.</title>
        <authorList>
            <person name="Jia N."/>
            <person name="Wang J."/>
            <person name="Shi W."/>
            <person name="Du L."/>
            <person name="Sun Y."/>
            <person name="Zhan W."/>
            <person name="Jiang J."/>
            <person name="Wang Q."/>
            <person name="Zhang B."/>
            <person name="Ji P."/>
            <person name="Sakyi L.B."/>
            <person name="Cui X."/>
            <person name="Yuan T."/>
            <person name="Jiang B."/>
            <person name="Yang W."/>
            <person name="Lam T.T.-Y."/>
            <person name="Chang Q."/>
            <person name="Ding S."/>
            <person name="Wang X."/>
            <person name="Zhu J."/>
            <person name="Ruan X."/>
            <person name="Zhao L."/>
            <person name="Wei J."/>
            <person name="Que T."/>
            <person name="Du C."/>
            <person name="Cheng J."/>
            <person name="Dai P."/>
            <person name="Han X."/>
            <person name="Huang E."/>
            <person name="Gao Y."/>
            <person name="Liu J."/>
            <person name="Shao H."/>
            <person name="Ye R."/>
            <person name="Li L."/>
            <person name="Wei W."/>
            <person name="Wang X."/>
            <person name="Wang C."/>
            <person name="Yang T."/>
            <person name="Huo Q."/>
            <person name="Li W."/>
            <person name="Guo W."/>
            <person name="Chen H."/>
            <person name="Zhou L."/>
            <person name="Ni X."/>
            <person name="Tian J."/>
            <person name="Zhou Y."/>
            <person name="Sheng Y."/>
            <person name="Liu T."/>
            <person name="Pan Y."/>
            <person name="Xia L."/>
            <person name="Li J."/>
            <person name="Zhao F."/>
            <person name="Cao W."/>
        </authorList>
    </citation>
    <scope>NUCLEOTIDE SEQUENCE</scope>
    <source>
        <strain evidence="1">Dsil-2018</strain>
    </source>
</reference>
<dbReference type="Proteomes" id="UP000821865">
    <property type="component" value="Chromosome 6"/>
</dbReference>
<proteinExistence type="predicted"/>
<sequence length="209" mass="22372">MAENAYCFLEAKDLSSLANDKLYKDIAAEICRQTESAKRPPRDDTECFLCNKTGHRASECWSRTRNNQSTTGSSSGKIGSSGETGKTQEKQQASFVLSTVEASETGIPGKEYVVLQSGETIPVMNMTFTSRWSLAGLCGSSGGPSPDVSDPGPVKPGFAPVRCPWRPCYLADPAVLGLRPGSLAFLRRAVLRRPAPSCPVEPGLRPGSD</sequence>
<accession>A0ACB8CN70</accession>
<keyword evidence="2" id="KW-1185">Reference proteome</keyword>